<evidence type="ECO:0000313" key="3">
    <source>
        <dbReference type="Proteomes" id="UP001241472"/>
    </source>
</evidence>
<evidence type="ECO:0000259" key="1">
    <source>
        <dbReference type="PROSITE" id="PS51340"/>
    </source>
</evidence>
<dbReference type="Proteomes" id="UP001241472">
    <property type="component" value="Unassembled WGS sequence"/>
</dbReference>
<dbReference type="InterPro" id="IPR011037">
    <property type="entry name" value="Pyrv_Knase-like_insert_dom_sf"/>
</dbReference>
<dbReference type="PROSITE" id="PS51340">
    <property type="entry name" value="MOSC"/>
    <property type="match status" value="1"/>
</dbReference>
<dbReference type="Pfam" id="PF03473">
    <property type="entry name" value="MOSC"/>
    <property type="match status" value="1"/>
</dbReference>
<dbReference type="Gene3D" id="2.40.33.20">
    <property type="entry name" value="PK beta-barrel domain-like"/>
    <property type="match status" value="1"/>
</dbReference>
<comment type="caution">
    <text evidence="2">The sequence shown here is derived from an EMBL/GenBank/DDBJ whole genome shotgun (WGS) entry which is preliminary data.</text>
</comment>
<dbReference type="SUPFAM" id="SSF50800">
    <property type="entry name" value="PK beta-barrel domain-like"/>
    <property type="match status" value="1"/>
</dbReference>
<accession>A0ABT9PS01</accession>
<proteinExistence type="predicted"/>
<dbReference type="InterPro" id="IPR052353">
    <property type="entry name" value="Benzoxazolinone_Detox_Enz"/>
</dbReference>
<gene>
    <name evidence="2" type="ORF">J2T09_001976</name>
</gene>
<reference evidence="2 3" key="1">
    <citation type="submission" date="2023-07" db="EMBL/GenBank/DDBJ databases">
        <title>Sorghum-associated microbial communities from plants grown in Nebraska, USA.</title>
        <authorList>
            <person name="Schachtman D."/>
        </authorList>
    </citation>
    <scope>NUCLEOTIDE SEQUENCE [LARGE SCALE GENOMIC DNA]</scope>
    <source>
        <strain evidence="2 3">DS1307</strain>
    </source>
</reference>
<sequence>MGKVAPLGARGAPSGIAKSPVQSVLSLTELGFSGDEQGDRVRHGGPEKAVHHYPFDHYAMWAKEIGHHAMLKQPGAFGENLSTEGMTEETVAIGDVFRLGSATIEISQGRQPCWKLNERFGRSDMAKSVQTSGRTGWYYRVIIAGEVAPGDRLTLIDRPFPDWTVARVWRVFYIDTLNRRELEALAELPALAEGWRTHAARRLQTNRVEGWTKRLTGADAPRDVTNDGDKV</sequence>
<dbReference type="PANTHER" id="PTHR30212:SF2">
    <property type="entry name" value="PROTEIN YIIM"/>
    <property type="match status" value="1"/>
</dbReference>
<keyword evidence="3" id="KW-1185">Reference proteome</keyword>
<protein>
    <submittedName>
        <fullName evidence="2">MOSC domain-containing protein YiiM</fullName>
    </submittedName>
</protein>
<dbReference type="EMBL" id="JAUSRF010000005">
    <property type="protein sequence ID" value="MDP9837224.1"/>
    <property type="molecule type" value="Genomic_DNA"/>
</dbReference>
<dbReference type="InterPro" id="IPR005163">
    <property type="entry name" value="Tri_helical_YiiM-like"/>
</dbReference>
<name>A0ABT9PS01_9HYPH</name>
<dbReference type="PANTHER" id="PTHR30212">
    <property type="entry name" value="PROTEIN YIIM"/>
    <property type="match status" value="1"/>
</dbReference>
<evidence type="ECO:0000313" key="2">
    <source>
        <dbReference type="EMBL" id="MDP9837224.1"/>
    </source>
</evidence>
<organism evidence="2 3">
    <name type="scientific">Neorhizobium huautlense</name>
    <dbReference type="NCBI Taxonomy" id="67774"/>
    <lineage>
        <taxon>Bacteria</taxon>
        <taxon>Pseudomonadati</taxon>
        <taxon>Pseudomonadota</taxon>
        <taxon>Alphaproteobacteria</taxon>
        <taxon>Hyphomicrobiales</taxon>
        <taxon>Rhizobiaceae</taxon>
        <taxon>Rhizobium/Agrobacterium group</taxon>
        <taxon>Neorhizobium</taxon>
    </lineage>
</organism>
<dbReference type="InterPro" id="IPR005302">
    <property type="entry name" value="MoCF_Sase_C"/>
</dbReference>
<dbReference type="Pfam" id="PF03475">
    <property type="entry name" value="YiiM_3-alpha"/>
    <property type="match status" value="1"/>
</dbReference>
<feature type="domain" description="MOSC" evidence="1">
    <location>
        <begin position="19"/>
        <end position="156"/>
    </location>
</feature>